<dbReference type="OrthoDB" id="2986585at2"/>
<keyword evidence="2" id="KW-1185">Reference proteome</keyword>
<dbReference type="EMBL" id="VOQF01000006">
    <property type="protein sequence ID" value="TXC90767.1"/>
    <property type="molecule type" value="Genomic_DNA"/>
</dbReference>
<evidence type="ECO:0000313" key="2">
    <source>
        <dbReference type="Proteomes" id="UP000321363"/>
    </source>
</evidence>
<comment type="caution">
    <text evidence="1">The sequence shown here is derived from an EMBL/GenBank/DDBJ whole genome shotgun (WGS) entry which is preliminary data.</text>
</comment>
<sequence>MKIMERFFQIETEWNVIQIPPKPNGFAVFILGDRSDFVDSSSSFWHQHYGRYQLMQDLIDNGYTLMHSNLYGNNWGSPRAVTMAKQLYHLAMKKEILNPRIHLLVDGMGGLTALQMMQDIPEKIRSVAMLNPCLDLKAHLEKEKEHKFFYKRLRKEISEAYLIEPKKILSLALPTLTHKNATELPVRVWQKMNGTVYDPEDHGKKFEALRKHSEHPIQLIYHLGENPYRINQSVIKFYREFEKIL</sequence>
<name>A0A5C6W0D6_9BACI</name>
<evidence type="ECO:0008006" key="3">
    <source>
        <dbReference type="Google" id="ProtNLM"/>
    </source>
</evidence>
<accession>A0A5C6W0D6</accession>
<reference evidence="1 2" key="1">
    <citation type="journal article" date="2005" name="Int. J. Syst. Evol. Microbiol.">
        <title>Bacillus litoralis sp. nov., isolated from a tidal flat of the Yellow Sea in Korea.</title>
        <authorList>
            <person name="Yoon J.H."/>
            <person name="Oh T.K."/>
        </authorList>
    </citation>
    <scope>NUCLEOTIDE SEQUENCE [LARGE SCALE GENOMIC DNA]</scope>
    <source>
        <strain evidence="1 2">SW-211</strain>
    </source>
</reference>
<dbReference type="Gene3D" id="3.40.50.1820">
    <property type="entry name" value="alpha/beta hydrolase"/>
    <property type="match status" value="1"/>
</dbReference>
<evidence type="ECO:0000313" key="1">
    <source>
        <dbReference type="EMBL" id="TXC90767.1"/>
    </source>
</evidence>
<dbReference type="InterPro" id="IPR029058">
    <property type="entry name" value="AB_hydrolase_fold"/>
</dbReference>
<dbReference type="AlphaFoldDB" id="A0A5C6W0D6"/>
<organism evidence="1 2">
    <name type="scientific">Metabacillus litoralis</name>
    <dbReference type="NCBI Taxonomy" id="152268"/>
    <lineage>
        <taxon>Bacteria</taxon>
        <taxon>Bacillati</taxon>
        <taxon>Bacillota</taxon>
        <taxon>Bacilli</taxon>
        <taxon>Bacillales</taxon>
        <taxon>Bacillaceae</taxon>
        <taxon>Metabacillus</taxon>
    </lineage>
</organism>
<dbReference type="RefSeq" id="WP_146948970.1">
    <property type="nucleotide sequence ID" value="NZ_VOQF01000006.1"/>
</dbReference>
<protein>
    <recommendedName>
        <fullName evidence="3">Alpha/beta hydrolase</fullName>
    </recommendedName>
</protein>
<gene>
    <name evidence="1" type="ORF">FS935_12725</name>
</gene>
<dbReference type="Proteomes" id="UP000321363">
    <property type="component" value="Unassembled WGS sequence"/>
</dbReference>
<dbReference type="SUPFAM" id="SSF53474">
    <property type="entry name" value="alpha/beta-Hydrolases"/>
    <property type="match status" value="1"/>
</dbReference>
<proteinExistence type="predicted"/>